<sequence length="114" mass="13588">MKKSFMELVIGDLNEKRAWRQFTKRVNALPKDYRYMFKKILHYFYNFGYNLEMLTDLLELFEVNAAEGKLIRDVVGNDVASFCDELIHANATDTVTPRERLNREILEHFHREGK</sequence>
<dbReference type="Gene3D" id="1.10.1900.10">
    <property type="entry name" value="c-terminal domain of poly(a) binding protein"/>
    <property type="match status" value="1"/>
</dbReference>
<organism evidence="1 2">
    <name type="scientific">Robinsoniella peoriensis</name>
    <dbReference type="NCBI Taxonomy" id="180332"/>
    <lineage>
        <taxon>Bacteria</taxon>
        <taxon>Bacillati</taxon>
        <taxon>Bacillota</taxon>
        <taxon>Clostridia</taxon>
        <taxon>Lachnospirales</taxon>
        <taxon>Lachnospiraceae</taxon>
        <taxon>Robinsoniella</taxon>
    </lineage>
</organism>
<evidence type="ECO:0000313" key="1">
    <source>
        <dbReference type="EMBL" id="TLD01689.1"/>
    </source>
</evidence>
<protein>
    <recommendedName>
        <fullName evidence="3">DUF1048 domain-containing protein</fullName>
    </recommendedName>
</protein>
<dbReference type="AlphaFoldDB" id="A0A4U8QAM6"/>
<reference evidence="1 2" key="1">
    <citation type="journal article" date="2019" name="Anaerobe">
        <title>Detection of Robinsoniella peoriensis in multiple bone samples of a trauma patient.</title>
        <authorList>
            <person name="Schrottner P."/>
            <person name="Hartwich K."/>
            <person name="Bunk B."/>
            <person name="Schober I."/>
            <person name="Helbig S."/>
            <person name="Rudolph W.W."/>
            <person name="Gunzer F."/>
        </authorList>
    </citation>
    <scope>NUCLEOTIDE SEQUENCE [LARGE SCALE GENOMIC DNA]</scope>
    <source>
        <strain evidence="1 2">DSM 106044</strain>
    </source>
</reference>
<dbReference type="Proteomes" id="UP000306509">
    <property type="component" value="Unassembled WGS sequence"/>
</dbReference>
<proteinExistence type="predicted"/>
<keyword evidence="2" id="KW-1185">Reference proteome</keyword>
<dbReference type="Pfam" id="PF06304">
    <property type="entry name" value="DUF1048"/>
    <property type="match status" value="1"/>
</dbReference>
<dbReference type="EMBL" id="QGQD01000031">
    <property type="protein sequence ID" value="TLD01689.1"/>
    <property type="molecule type" value="Genomic_DNA"/>
</dbReference>
<gene>
    <name evidence="1" type="ORF">DSM106044_01394</name>
</gene>
<comment type="caution">
    <text evidence="1">The sequence shown here is derived from an EMBL/GenBank/DDBJ whole genome shotgun (WGS) entry which is preliminary data.</text>
</comment>
<dbReference type="STRING" id="180332.GCA_000797495_00675"/>
<dbReference type="RefSeq" id="WP_161597295.1">
    <property type="nucleotide sequence ID" value="NZ_QGQD01000031.1"/>
</dbReference>
<accession>A0A4U8QAM6</accession>
<dbReference type="SUPFAM" id="SSF158560">
    <property type="entry name" value="BH3980-like"/>
    <property type="match status" value="1"/>
</dbReference>
<evidence type="ECO:0000313" key="2">
    <source>
        <dbReference type="Proteomes" id="UP000306509"/>
    </source>
</evidence>
<dbReference type="InterPro" id="IPR008316">
    <property type="entry name" value="UCP029876"/>
</dbReference>
<name>A0A4U8QAM6_9FIRM</name>
<evidence type="ECO:0008006" key="3">
    <source>
        <dbReference type="Google" id="ProtNLM"/>
    </source>
</evidence>